<dbReference type="AlphaFoldDB" id="A0A7J9D797"/>
<protein>
    <submittedName>
        <fullName evidence="1">Uncharacterized protein</fullName>
    </submittedName>
</protein>
<accession>A0A7J9D797</accession>
<feature type="non-terminal residue" evidence="1">
    <location>
        <position position="34"/>
    </location>
</feature>
<keyword evidence="2" id="KW-1185">Reference proteome</keyword>
<proteinExistence type="predicted"/>
<sequence length="34" mass="3785">QVGGIKVAWDKRELNNQSAWEGVEWALAGLACER</sequence>
<evidence type="ECO:0000313" key="2">
    <source>
        <dbReference type="Proteomes" id="UP000593579"/>
    </source>
</evidence>
<organism evidence="1 2">
    <name type="scientific">Gossypium gossypioides</name>
    <name type="common">Mexican cotton</name>
    <name type="synonym">Selera gossypioides</name>
    <dbReference type="NCBI Taxonomy" id="34282"/>
    <lineage>
        <taxon>Eukaryota</taxon>
        <taxon>Viridiplantae</taxon>
        <taxon>Streptophyta</taxon>
        <taxon>Embryophyta</taxon>
        <taxon>Tracheophyta</taxon>
        <taxon>Spermatophyta</taxon>
        <taxon>Magnoliopsida</taxon>
        <taxon>eudicotyledons</taxon>
        <taxon>Gunneridae</taxon>
        <taxon>Pentapetalae</taxon>
        <taxon>rosids</taxon>
        <taxon>malvids</taxon>
        <taxon>Malvales</taxon>
        <taxon>Malvaceae</taxon>
        <taxon>Malvoideae</taxon>
        <taxon>Gossypium</taxon>
    </lineage>
</organism>
<gene>
    <name evidence="1" type="ORF">Gogos_021438</name>
</gene>
<reference evidence="1 2" key="1">
    <citation type="journal article" date="2019" name="Genome Biol. Evol.">
        <title>Insights into the evolution of the New World diploid cottons (Gossypium, subgenus Houzingenia) based on genome sequencing.</title>
        <authorList>
            <person name="Grover C.E."/>
            <person name="Arick M.A. 2nd"/>
            <person name="Thrash A."/>
            <person name="Conover J.L."/>
            <person name="Sanders W.S."/>
            <person name="Peterson D.G."/>
            <person name="Frelichowski J.E."/>
            <person name="Scheffler J.A."/>
            <person name="Scheffler B.E."/>
            <person name="Wendel J.F."/>
        </authorList>
    </citation>
    <scope>NUCLEOTIDE SEQUENCE [LARGE SCALE GENOMIC DNA]</scope>
    <source>
        <strain evidence="1">5</strain>
        <tissue evidence="1">Leaf</tissue>
    </source>
</reference>
<dbReference type="Proteomes" id="UP000593579">
    <property type="component" value="Unassembled WGS sequence"/>
</dbReference>
<evidence type="ECO:0000313" key="1">
    <source>
        <dbReference type="EMBL" id="MBA0756531.1"/>
    </source>
</evidence>
<feature type="non-terminal residue" evidence="1">
    <location>
        <position position="1"/>
    </location>
</feature>
<comment type="caution">
    <text evidence="1">The sequence shown here is derived from an EMBL/GenBank/DDBJ whole genome shotgun (WGS) entry which is preliminary data.</text>
</comment>
<dbReference type="EMBL" id="JABEZY010274917">
    <property type="protein sequence ID" value="MBA0756531.1"/>
    <property type="molecule type" value="Genomic_DNA"/>
</dbReference>
<name>A0A7J9D797_GOSGO</name>